<dbReference type="EMBL" id="CP029192">
    <property type="protein sequence ID" value="QES38051.1"/>
    <property type="molecule type" value="Genomic_DNA"/>
</dbReference>
<dbReference type="GO" id="GO:0017000">
    <property type="term" value="P:antibiotic biosynthetic process"/>
    <property type="evidence" value="ECO:0007669"/>
    <property type="project" value="UniProtKB-ARBA"/>
</dbReference>
<dbReference type="RefSeq" id="WP_150220247.1">
    <property type="nucleotide sequence ID" value="NZ_CP029192.1"/>
</dbReference>
<dbReference type="GO" id="GO:0008168">
    <property type="term" value="F:methyltransferase activity"/>
    <property type="evidence" value="ECO:0007669"/>
    <property type="project" value="UniProtKB-KW"/>
</dbReference>
<feature type="domain" description="Methyltransferase" evidence="3">
    <location>
        <begin position="38"/>
        <end position="130"/>
    </location>
</feature>
<dbReference type="CDD" id="cd02440">
    <property type="entry name" value="AdoMet_MTases"/>
    <property type="match status" value="1"/>
</dbReference>
<dbReference type="AlphaFoldDB" id="A0A5P2C9P3"/>
<dbReference type="SUPFAM" id="SSF53335">
    <property type="entry name" value="S-adenosyl-L-methionine-dependent methyltransferases"/>
    <property type="match status" value="1"/>
</dbReference>
<dbReference type="GO" id="GO:0032259">
    <property type="term" value="P:methylation"/>
    <property type="evidence" value="ECO:0007669"/>
    <property type="project" value="UniProtKB-KW"/>
</dbReference>
<dbReference type="PANTHER" id="PTHR43861:SF3">
    <property type="entry name" value="PUTATIVE (AFU_ORTHOLOGUE AFUA_2G14390)-RELATED"/>
    <property type="match status" value="1"/>
</dbReference>
<keyword evidence="1 4" id="KW-0808">Transferase</keyword>
<evidence type="ECO:0000256" key="1">
    <source>
        <dbReference type="ARBA" id="ARBA00022679"/>
    </source>
</evidence>
<dbReference type="Pfam" id="PF13649">
    <property type="entry name" value="Methyltransf_25"/>
    <property type="match status" value="1"/>
</dbReference>
<gene>
    <name evidence="4" type="ORF">DEJ48_35685</name>
</gene>
<keyword evidence="4" id="KW-0489">Methyltransferase</keyword>
<proteinExistence type="predicted"/>
<dbReference type="Gene3D" id="3.40.50.150">
    <property type="entry name" value="Vaccinia Virus protein VP39"/>
    <property type="match status" value="1"/>
</dbReference>
<accession>A0A5P2C9P3</accession>
<reference evidence="4 5" key="1">
    <citation type="submission" date="2018-05" db="EMBL/GenBank/DDBJ databases">
        <title>Streptomyces venezuelae.</title>
        <authorList>
            <person name="Kim W."/>
            <person name="Lee N."/>
            <person name="Cho B.-K."/>
        </authorList>
    </citation>
    <scope>NUCLEOTIDE SEQUENCE [LARGE SCALE GENOMIC DNA]</scope>
    <source>
        <strain evidence="4 5">ATCC 14584</strain>
    </source>
</reference>
<name>A0A5P2C9P3_STRVZ</name>
<dbReference type="PANTHER" id="PTHR43861">
    <property type="entry name" value="TRANS-ACONITATE 2-METHYLTRANSFERASE-RELATED"/>
    <property type="match status" value="1"/>
</dbReference>
<dbReference type="OrthoDB" id="9786503at2"/>
<dbReference type="InterPro" id="IPR029063">
    <property type="entry name" value="SAM-dependent_MTases_sf"/>
</dbReference>
<dbReference type="InterPro" id="IPR041698">
    <property type="entry name" value="Methyltransf_25"/>
</dbReference>
<feature type="region of interest" description="Disordered" evidence="2">
    <location>
        <begin position="175"/>
        <end position="194"/>
    </location>
</feature>
<sequence>MDAAHWDDMYRSRDQLFSGNPNGVLTTEIPGLPPGRALDVGCGEGADALWLARQGWRVTAVDISEVALRRAATTVAAEGLEGRVTWERTDLSSAPPRAGAYDLVSLQYFPLRRQDDAALRGLLDAVAPGGTLLFVTHTLADLAGHGPEDFDPADYYWSQDIAPLLDAASWTVLTDEDRPRTTPPPAGTPHTHDGVLRALRLP</sequence>
<protein>
    <submittedName>
        <fullName evidence="4">SAM-dependent methyltransferase</fullName>
    </submittedName>
</protein>
<organism evidence="4 5">
    <name type="scientific">Streptomyces venezuelae</name>
    <dbReference type="NCBI Taxonomy" id="54571"/>
    <lineage>
        <taxon>Bacteria</taxon>
        <taxon>Bacillati</taxon>
        <taxon>Actinomycetota</taxon>
        <taxon>Actinomycetes</taxon>
        <taxon>Kitasatosporales</taxon>
        <taxon>Streptomycetaceae</taxon>
        <taxon>Streptomyces</taxon>
    </lineage>
</organism>
<evidence type="ECO:0000313" key="4">
    <source>
        <dbReference type="EMBL" id="QES38051.1"/>
    </source>
</evidence>
<dbReference type="Proteomes" id="UP000322927">
    <property type="component" value="Chromosome"/>
</dbReference>
<evidence type="ECO:0000256" key="2">
    <source>
        <dbReference type="SAM" id="MobiDB-lite"/>
    </source>
</evidence>
<evidence type="ECO:0000259" key="3">
    <source>
        <dbReference type="Pfam" id="PF13649"/>
    </source>
</evidence>
<evidence type="ECO:0000313" key="5">
    <source>
        <dbReference type="Proteomes" id="UP000322927"/>
    </source>
</evidence>